<accession>A0A0F4YRG4</accession>
<feature type="compositionally biased region" description="Low complexity" evidence="1">
    <location>
        <begin position="44"/>
        <end position="58"/>
    </location>
</feature>
<evidence type="ECO:0000256" key="1">
    <source>
        <dbReference type="SAM" id="MobiDB-lite"/>
    </source>
</evidence>
<feature type="signal peptide" evidence="2">
    <location>
        <begin position="1"/>
        <end position="21"/>
    </location>
</feature>
<sequence length="91" mass="10209">ARYGDTFTFVIFLLLYKVLRAGPNRSRRYLAMVVREGSRSPLDSTSFTSTRRSNRSGSPFLETTAQLAKGSSSNDLSRRRGGVSRNTTRML</sequence>
<reference evidence="3 4" key="1">
    <citation type="submission" date="2015-04" db="EMBL/GenBank/DDBJ databases">
        <authorList>
            <person name="Heijne W.H."/>
            <person name="Fedorova N.D."/>
            <person name="Nierman W.C."/>
            <person name="Vollebregt A.W."/>
            <person name="Zhao Z."/>
            <person name="Wu L."/>
            <person name="Kumar M."/>
            <person name="Stam H."/>
            <person name="van den Berg M.A."/>
            <person name="Pel H.J."/>
        </authorList>
    </citation>
    <scope>NUCLEOTIDE SEQUENCE [LARGE SCALE GENOMIC DNA]</scope>
    <source>
        <strain evidence="3 4">CBS 393.64</strain>
    </source>
</reference>
<dbReference type="RefSeq" id="XP_013327058.1">
    <property type="nucleotide sequence ID" value="XM_013471604.1"/>
</dbReference>
<comment type="caution">
    <text evidence="3">The sequence shown here is derived from an EMBL/GenBank/DDBJ whole genome shotgun (WGS) entry which is preliminary data.</text>
</comment>
<keyword evidence="4" id="KW-1185">Reference proteome</keyword>
<evidence type="ECO:0000313" key="3">
    <source>
        <dbReference type="EMBL" id="KKA20446.1"/>
    </source>
</evidence>
<name>A0A0F4YRG4_RASE3</name>
<keyword evidence="2" id="KW-0732">Signal</keyword>
<dbReference type="GeneID" id="25317870"/>
<dbReference type="EMBL" id="LASV01000257">
    <property type="protein sequence ID" value="KKA20446.1"/>
    <property type="molecule type" value="Genomic_DNA"/>
</dbReference>
<feature type="chain" id="PRO_5002482083" evidence="2">
    <location>
        <begin position="22"/>
        <end position="91"/>
    </location>
</feature>
<protein>
    <submittedName>
        <fullName evidence="3">Uncharacterized protein</fullName>
    </submittedName>
</protein>
<feature type="non-terminal residue" evidence="3">
    <location>
        <position position="1"/>
    </location>
</feature>
<proteinExistence type="predicted"/>
<feature type="compositionally biased region" description="Polar residues" evidence="1">
    <location>
        <begin position="61"/>
        <end position="75"/>
    </location>
</feature>
<evidence type="ECO:0000256" key="2">
    <source>
        <dbReference type="SAM" id="SignalP"/>
    </source>
</evidence>
<organism evidence="3 4">
    <name type="scientific">Rasamsonia emersonii (strain ATCC 16479 / CBS 393.64 / IMI 116815)</name>
    <dbReference type="NCBI Taxonomy" id="1408163"/>
    <lineage>
        <taxon>Eukaryota</taxon>
        <taxon>Fungi</taxon>
        <taxon>Dikarya</taxon>
        <taxon>Ascomycota</taxon>
        <taxon>Pezizomycotina</taxon>
        <taxon>Eurotiomycetes</taxon>
        <taxon>Eurotiomycetidae</taxon>
        <taxon>Eurotiales</taxon>
        <taxon>Trichocomaceae</taxon>
        <taxon>Rasamsonia</taxon>
    </lineage>
</organism>
<dbReference type="AlphaFoldDB" id="A0A0F4YRG4"/>
<dbReference type="Proteomes" id="UP000053958">
    <property type="component" value="Unassembled WGS sequence"/>
</dbReference>
<gene>
    <name evidence="3" type="ORF">T310_5526</name>
</gene>
<evidence type="ECO:0000313" key="4">
    <source>
        <dbReference type="Proteomes" id="UP000053958"/>
    </source>
</evidence>
<feature type="region of interest" description="Disordered" evidence="1">
    <location>
        <begin position="38"/>
        <end position="91"/>
    </location>
</feature>